<evidence type="ECO:0000256" key="4">
    <source>
        <dbReference type="ARBA" id="ARBA00023136"/>
    </source>
</evidence>
<sequence length="103" mass="11339">MTENKVLSSLSYFSLFFAPVLFPIIVYFLTSGETRRHARNAFASHIIPSVLLIGGGITIGLFGINGWTHAPISLALLFIVFAILSFVLLIYNIVLGIKVLIEE</sequence>
<evidence type="ECO:0000256" key="5">
    <source>
        <dbReference type="SAM" id="Phobius"/>
    </source>
</evidence>
<proteinExistence type="predicted"/>
<feature type="transmembrane region" description="Helical" evidence="5">
    <location>
        <begin position="12"/>
        <end position="30"/>
    </location>
</feature>
<evidence type="ECO:0000256" key="2">
    <source>
        <dbReference type="ARBA" id="ARBA00022692"/>
    </source>
</evidence>
<gene>
    <name evidence="6" type="ORF">H9895_04340</name>
</gene>
<dbReference type="Pfam" id="PF09685">
    <property type="entry name" value="MamF_MmsF"/>
    <property type="match status" value="1"/>
</dbReference>
<protein>
    <submittedName>
        <fullName evidence="6">DUF4870 domain-containing protein</fullName>
    </submittedName>
</protein>
<comment type="subcellular location">
    <subcellularLocation>
        <location evidence="1">Membrane</location>
        <topology evidence="1">Multi-pass membrane protein</topology>
    </subcellularLocation>
</comment>
<evidence type="ECO:0000256" key="1">
    <source>
        <dbReference type="ARBA" id="ARBA00004141"/>
    </source>
</evidence>
<reference evidence="6" key="2">
    <citation type="submission" date="2021-04" db="EMBL/GenBank/DDBJ databases">
        <authorList>
            <person name="Gilroy R."/>
        </authorList>
    </citation>
    <scope>NUCLEOTIDE SEQUENCE</scope>
    <source>
        <strain evidence="6">CHK169-2315</strain>
    </source>
</reference>
<organism evidence="6 7">
    <name type="scientific">Candidatus Pseudogracilibacillus intestinigallinarum</name>
    <dbReference type="NCBI Taxonomy" id="2838742"/>
    <lineage>
        <taxon>Bacteria</taxon>
        <taxon>Bacillati</taxon>
        <taxon>Bacillota</taxon>
        <taxon>Bacilli</taxon>
        <taxon>Bacillales</taxon>
        <taxon>Bacillaceae</taxon>
        <taxon>Pseudogracilibacillus</taxon>
    </lineage>
</organism>
<dbReference type="EMBL" id="DXHX01000062">
    <property type="protein sequence ID" value="HIV74293.1"/>
    <property type="molecule type" value="Genomic_DNA"/>
</dbReference>
<keyword evidence="4 5" id="KW-0472">Membrane</keyword>
<feature type="transmembrane region" description="Helical" evidence="5">
    <location>
        <begin position="42"/>
        <end position="64"/>
    </location>
</feature>
<evidence type="ECO:0000313" key="7">
    <source>
        <dbReference type="Proteomes" id="UP000823937"/>
    </source>
</evidence>
<comment type="caution">
    <text evidence="6">The sequence shown here is derived from an EMBL/GenBank/DDBJ whole genome shotgun (WGS) entry which is preliminary data.</text>
</comment>
<evidence type="ECO:0000313" key="6">
    <source>
        <dbReference type="EMBL" id="HIV74293.1"/>
    </source>
</evidence>
<dbReference type="Proteomes" id="UP000823937">
    <property type="component" value="Unassembled WGS sequence"/>
</dbReference>
<feature type="transmembrane region" description="Helical" evidence="5">
    <location>
        <begin position="70"/>
        <end position="94"/>
    </location>
</feature>
<name>A0A9D1TK29_9BACI</name>
<evidence type="ECO:0000256" key="3">
    <source>
        <dbReference type="ARBA" id="ARBA00022989"/>
    </source>
</evidence>
<keyword evidence="3 5" id="KW-1133">Transmembrane helix</keyword>
<dbReference type="AlphaFoldDB" id="A0A9D1TK29"/>
<dbReference type="InterPro" id="IPR019109">
    <property type="entry name" value="MamF_MmsF"/>
</dbReference>
<reference evidence="6" key="1">
    <citation type="journal article" date="2021" name="PeerJ">
        <title>Extensive microbial diversity within the chicken gut microbiome revealed by metagenomics and culture.</title>
        <authorList>
            <person name="Gilroy R."/>
            <person name="Ravi A."/>
            <person name="Getino M."/>
            <person name="Pursley I."/>
            <person name="Horton D.L."/>
            <person name="Alikhan N.F."/>
            <person name="Baker D."/>
            <person name="Gharbi K."/>
            <person name="Hall N."/>
            <person name="Watson M."/>
            <person name="Adriaenssens E.M."/>
            <person name="Foster-Nyarko E."/>
            <person name="Jarju S."/>
            <person name="Secka A."/>
            <person name="Antonio M."/>
            <person name="Oren A."/>
            <person name="Chaudhuri R.R."/>
            <person name="La Ragione R."/>
            <person name="Hildebrand F."/>
            <person name="Pallen M.J."/>
        </authorList>
    </citation>
    <scope>NUCLEOTIDE SEQUENCE</scope>
    <source>
        <strain evidence="6">CHK169-2315</strain>
    </source>
</reference>
<accession>A0A9D1TK29</accession>
<keyword evidence="2 5" id="KW-0812">Transmembrane</keyword>